<dbReference type="InterPro" id="IPR011051">
    <property type="entry name" value="RmlC_Cupin_sf"/>
</dbReference>
<comment type="caution">
    <text evidence="5">The sequence shown here is derived from an EMBL/GenBank/DDBJ whole genome shotgun (WGS) entry which is preliminary data.</text>
</comment>
<dbReference type="PANTHER" id="PTHR43212">
    <property type="entry name" value="QUERCETIN 2,3-DIOXYGENASE"/>
    <property type="match status" value="1"/>
</dbReference>
<dbReference type="Proteomes" id="UP000565078">
    <property type="component" value="Unassembled WGS sequence"/>
</dbReference>
<evidence type="ECO:0000256" key="1">
    <source>
        <dbReference type="ARBA" id="ARBA00008416"/>
    </source>
</evidence>
<dbReference type="EMBL" id="DUGC01000001">
    <property type="protein sequence ID" value="HIH09036.1"/>
    <property type="molecule type" value="Genomic_DNA"/>
</dbReference>
<dbReference type="Gene3D" id="2.60.120.10">
    <property type="entry name" value="Jelly Rolls"/>
    <property type="match status" value="2"/>
</dbReference>
<dbReference type="Pfam" id="PF17954">
    <property type="entry name" value="Pirin_C_2"/>
    <property type="match status" value="1"/>
</dbReference>
<protein>
    <submittedName>
        <fullName evidence="5">Pirin family protein</fullName>
    </submittedName>
</protein>
<dbReference type="InterPro" id="IPR041602">
    <property type="entry name" value="Quercetinase_C"/>
</dbReference>
<dbReference type="SUPFAM" id="SSF51182">
    <property type="entry name" value="RmlC-like cupins"/>
    <property type="match status" value="1"/>
</dbReference>
<proteinExistence type="inferred from homology"/>
<dbReference type="InterPro" id="IPR014710">
    <property type="entry name" value="RmlC-like_jellyroll"/>
</dbReference>
<dbReference type="InterPro" id="IPR012093">
    <property type="entry name" value="Pirin"/>
</dbReference>
<evidence type="ECO:0000259" key="4">
    <source>
        <dbReference type="Pfam" id="PF17954"/>
    </source>
</evidence>
<feature type="domain" description="Quercetin 2,3-dioxygenase C-terminal cupin" evidence="4">
    <location>
        <begin position="148"/>
        <end position="233"/>
    </location>
</feature>
<comment type="similarity">
    <text evidence="1 2">Belongs to the pirin family.</text>
</comment>
<evidence type="ECO:0000259" key="3">
    <source>
        <dbReference type="Pfam" id="PF02678"/>
    </source>
</evidence>
<accession>A0A7J4J1D8</accession>
<dbReference type="PANTHER" id="PTHR43212:SF3">
    <property type="entry name" value="QUERCETIN 2,3-DIOXYGENASE"/>
    <property type="match status" value="1"/>
</dbReference>
<reference evidence="6" key="1">
    <citation type="journal article" date="2020" name="bioRxiv">
        <title>A rank-normalized archaeal taxonomy based on genome phylogeny resolves widespread incomplete and uneven classifications.</title>
        <authorList>
            <person name="Rinke C."/>
            <person name="Chuvochina M."/>
            <person name="Mussig A.J."/>
            <person name="Chaumeil P.-A."/>
            <person name="Waite D.W."/>
            <person name="Whitman W.B."/>
            <person name="Parks D.H."/>
            <person name="Hugenholtz P."/>
        </authorList>
    </citation>
    <scope>NUCLEOTIDE SEQUENCE [LARGE SCALE GENOMIC DNA]</scope>
</reference>
<dbReference type="InterPro" id="IPR003829">
    <property type="entry name" value="Pirin_N_dom"/>
</dbReference>
<dbReference type="CDD" id="cd02910">
    <property type="entry name" value="cupin_Yhhw_N"/>
    <property type="match status" value="1"/>
</dbReference>
<evidence type="ECO:0000313" key="6">
    <source>
        <dbReference type="Proteomes" id="UP000565078"/>
    </source>
</evidence>
<gene>
    <name evidence="5" type="ORF">HA254_00015</name>
</gene>
<dbReference type="PIRSF" id="PIRSF006232">
    <property type="entry name" value="Pirin"/>
    <property type="match status" value="1"/>
</dbReference>
<organism evidence="5 6">
    <name type="scientific">Candidatus Iainarchaeum sp</name>
    <dbReference type="NCBI Taxonomy" id="3101447"/>
    <lineage>
        <taxon>Archaea</taxon>
        <taxon>Candidatus Iainarchaeota</taxon>
        <taxon>Candidatus Iainarchaeia</taxon>
        <taxon>Candidatus Iainarchaeales</taxon>
        <taxon>Candidatus Iainarchaeaceae</taxon>
        <taxon>Candidatus Iainarchaeum</taxon>
    </lineage>
</organism>
<evidence type="ECO:0000256" key="2">
    <source>
        <dbReference type="RuleBase" id="RU003457"/>
    </source>
</evidence>
<feature type="domain" description="Pirin N-terminal" evidence="3">
    <location>
        <begin position="9"/>
        <end position="120"/>
    </location>
</feature>
<dbReference type="AlphaFoldDB" id="A0A7J4J1D8"/>
<sequence>MKMNIHKSEERGKADMGWLKTAYSFSFSNYHNPKRMGFGALRVLNDDIFAAGAGFPAHEHSNMEIVTIVLEGALEHKDSSGGHGVIKAGEVQYMCAGSGVTHSEFNHSKKEPVKLFQVWLTPIKQNLQPQYDQKNFENADIKNKFAVLVSGKKEKDALHMNQDAVFSLGEFDKNKKFSYSCTFKGNGVFVFPISGLLEINGEKVNARDSAEITGSDKIETKALEKSKVLVIEVPVK</sequence>
<name>A0A7J4J1D8_9ARCH</name>
<dbReference type="Pfam" id="PF02678">
    <property type="entry name" value="Pirin"/>
    <property type="match status" value="1"/>
</dbReference>
<evidence type="ECO:0000313" key="5">
    <source>
        <dbReference type="EMBL" id="HIH09036.1"/>
    </source>
</evidence>